<organism evidence="2 3">
    <name type="scientific">Methanospirillum stamsii</name>
    <dbReference type="NCBI Taxonomy" id="1277351"/>
    <lineage>
        <taxon>Archaea</taxon>
        <taxon>Methanobacteriati</taxon>
        <taxon>Methanobacteriota</taxon>
        <taxon>Stenosarchaea group</taxon>
        <taxon>Methanomicrobia</taxon>
        <taxon>Methanomicrobiales</taxon>
        <taxon>Methanospirillaceae</taxon>
        <taxon>Methanospirillum</taxon>
    </lineage>
</organism>
<dbReference type="SUPFAM" id="SSF53850">
    <property type="entry name" value="Periplasmic binding protein-like II"/>
    <property type="match status" value="1"/>
</dbReference>
<keyword evidence="3" id="KW-1185">Reference proteome</keyword>
<evidence type="ECO:0000256" key="1">
    <source>
        <dbReference type="ARBA" id="ARBA00022729"/>
    </source>
</evidence>
<dbReference type="Pfam" id="PF13343">
    <property type="entry name" value="SBP_bac_6"/>
    <property type="match status" value="1"/>
</dbReference>
<reference evidence="2 3" key="1">
    <citation type="submission" date="2018-05" db="EMBL/GenBank/DDBJ databases">
        <title>Draft genome of Methanospirillum stamsii Pt1.</title>
        <authorList>
            <person name="Dueholm M.S."/>
            <person name="Nielsen P.H."/>
            <person name="Bakmann L.F."/>
            <person name="Otzen D.E."/>
        </authorList>
    </citation>
    <scope>NUCLEOTIDE SEQUENCE [LARGE SCALE GENOMIC DNA]</scope>
    <source>
        <strain evidence="2 3">Pt1</strain>
    </source>
</reference>
<comment type="caution">
    <text evidence="2">The sequence shown here is derived from an EMBL/GenBank/DDBJ whole genome shotgun (WGS) entry which is preliminary data.</text>
</comment>
<sequence length="321" mass="36826">MKIPFEKKTEKRGNDSMIRIMIHTPVNLRGHMLDYLKNNLPNLEKKIGDKISLYTPHDLEYCSNCSEQWLGPSIEKGIFPDLMITHVPEFASLGNRVESGLFSDIAGQFASEHPVREELHMLTDPHGLFYPLFVVPMVMFYNTKKIKENELKHSWSDLFNEKFKVILPNRDKPLSRAVGAYLKHEFPDKFPEFEERAVYEGSPPSVIKSVISGEYDIGITNFSFAMMAEGRGIAINPPKEGFILLPQVIAWKKGADEKLKVIADLLMHEDMQNYLSKQGCWPALSGIPIHDMIAYNGRLENWQGWESYIEEVSEFDQYPGK</sequence>
<dbReference type="Proteomes" id="UP000245934">
    <property type="component" value="Unassembled WGS sequence"/>
</dbReference>
<evidence type="ECO:0000313" key="3">
    <source>
        <dbReference type="Proteomes" id="UP000245934"/>
    </source>
</evidence>
<accession>A0A2V2MS53</accession>
<dbReference type="Gene3D" id="3.40.190.10">
    <property type="entry name" value="Periplasmic binding protein-like II"/>
    <property type="match status" value="2"/>
</dbReference>
<keyword evidence="1" id="KW-0732">Signal</keyword>
<dbReference type="EMBL" id="QGMZ01000045">
    <property type="protein sequence ID" value="PWR70219.1"/>
    <property type="molecule type" value="Genomic_DNA"/>
</dbReference>
<protein>
    <recommendedName>
        <fullName evidence="4">ABC transporter substrate-binding protein</fullName>
    </recommendedName>
</protein>
<dbReference type="AlphaFoldDB" id="A0A2V2MS53"/>
<evidence type="ECO:0000313" key="2">
    <source>
        <dbReference type="EMBL" id="PWR70219.1"/>
    </source>
</evidence>
<proteinExistence type="predicted"/>
<name>A0A2V2MS53_9EURY</name>
<evidence type="ECO:0008006" key="4">
    <source>
        <dbReference type="Google" id="ProtNLM"/>
    </source>
</evidence>
<dbReference type="PANTHER" id="PTHR30006">
    <property type="entry name" value="THIAMINE-BINDING PERIPLASMIC PROTEIN-RELATED"/>
    <property type="match status" value="1"/>
</dbReference>
<gene>
    <name evidence="2" type="ORF">DLD82_16250</name>
</gene>